<organism evidence="1 2">
    <name type="scientific">Legionella cardiaca</name>
    <dbReference type="NCBI Taxonomy" id="1071983"/>
    <lineage>
        <taxon>Bacteria</taxon>
        <taxon>Pseudomonadati</taxon>
        <taxon>Pseudomonadota</taxon>
        <taxon>Gammaproteobacteria</taxon>
        <taxon>Legionellales</taxon>
        <taxon>Legionellaceae</taxon>
        <taxon>Legionella</taxon>
    </lineage>
</organism>
<dbReference type="Proteomes" id="UP001222087">
    <property type="component" value="Chromosome"/>
</dbReference>
<proteinExistence type="predicted"/>
<evidence type="ECO:0000313" key="2">
    <source>
        <dbReference type="Proteomes" id="UP001222087"/>
    </source>
</evidence>
<sequence length="195" mass="22359">MKDKSTEEQAQAILKALDEAIEQGPWEESNFLRVIGKNLREIRQNFANYLGNDSSADKIKTEAKGVNRKVQREGEQEVFIGLYSTEGNSIQAWERILANLPRQMISRPIYINEQDVRNLIKSKEKKINEAYLAIYINQGDILQMPPDKALTDRFGRPLLALKDKTLNLDNVIRFVHLSGTYHYVKGRLVKNLAAE</sequence>
<keyword evidence="2" id="KW-1185">Reference proteome</keyword>
<dbReference type="Gene3D" id="3.20.170.50">
    <property type="entry name" value="Dot/Icm secretion system IcmQ, C-terminal domain"/>
    <property type="match status" value="1"/>
</dbReference>
<dbReference type="RefSeq" id="WP_275089431.1">
    <property type="nucleotide sequence ID" value="NZ_CP119078.1"/>
</dbReference>
<reference evidence="1 2" key="1">
    <citation type="submission" date="2023-02" db="EMBL/GenBank/DDBJ databases">
        <title>Genome Sequence of L. cardiaca H63T.</title>
        <authorList>
            <person name="Lopez A.E."/>
            <person name="Cianciotto N.P."/>
        </authorList>
    </citation>
    <scope>NUCLEOTIDE SEQUENCE [LARGE SCALE GENOMIC DNA]</scope>
    <source>
        <strain evidence="1 2">H63</strain>
    </source>
</reference>
<dbReference type="EMBL" id="CP119078">
    <property type="protein sequence ID" value="WED43620.1"/>
    <property type="molecule type" value="Genomic_DNA"/>
</dbReference>
<evidence type="ECO:0000313" key="1">
    <source>
        <dbReference type="EMBL" id="WED43620.1"/>
    </source>
</evidence>
<dbReference type="Pfam" id="PF09475">
    <property type="entry name" value="Dot_icm_IcmQ"/>
    <property type="match status" value="1"/>
</dbReference>
<dbReference type="NCBIfam" id="TIGR02527">
    <property type="entry name" value="dot_icm_IcmQ"/>
    <property type="match status" value="1"/>
</dbReference>
<accession>A0ABY8ASH7</accession>
<protein>
    <submittedName>
        <fullName evidence="1">Dot/Icm secretion system protein IcmQ</fullName>
    </submittedName>
</protein>
<dbReference type="InterPro" id="IPR043089">
    <property type="entry name" value="Dot_Icm_IcmQ_C"/>
</dbReference>
<dbReference type="InterPro" id="IPR013365">
    <property type="entry name" value="Dot_Icm_IcmQ"/>
</dbReference>
<gene>
    <name evidence="1" type="primary">icmQ</name>
    <name evidence="1" type="ORF">PXX05_02255</name>
</gene>
<dbReference type="Gene3D" id="1.20.5.420">
    <property type="entry name" value="Immunoglobulin FC, subunit C"/>
    <property type="match status" value="1"/>
</dbReference>
<name>A0ABY8ASH7_9GAMM</name>